<dbReference type="InterPro" id="IPR005252">
    <property type="entry name" value="CoaBC"/>
</dbReference>
<accession>A0A413INA0</accession>
<dbReference type="SUPFAM" id="SSF52507">
    <property type="entry name" value="Homo-oligomeric flavin-containing Cys decarboxylases, HFCD"/>
    <property type="match status" value="1"/>
</dbReference>
<comment type="cofactor">
    <cofactor evidence="3">
        <name>Mg(2+)</name>
        <dbReference type="ChEBI" id="CHEBI:18420"/>
    </cofactor>
</comment>
<comment type="catalytic activity">
    <reaction evidence="3 4">
        <text>N-[(R)-4-phosphopantothenoyl]-L-cysteine + H(+) = (R)-4'-phosphopantetheine + CO2</text>
        <dbReference type="Rhea" id="RHEA:16793"/>
        <dbReference type="ChEBI" id="CHEBI:15378"/>
        <dbReference type="ChEBI" id="CHEBI:16526"/>
        <dbReference type="ChEBI" id="CHEBI:59458"/>
        <dbReference type="ChEBI" id="CHEBI:61723"/>
        <dbReference type="EC" id="4.1.1.36"/>
    </reaction>
</comment>
<dbReference type="Pfam" id="PF02441">
    <property type="entry name" value="Flavoprotein"/>
    <property type="match status" value="1"/>
</dbReference>
<comment type="pathway">
    <text evidence="3 4">Cofactor biosynthesis; coenzyme A biosynthesis; CoA from (R)-pantothenate: step 3/5.</text>
</comment>
<comment type="function">
    <text evidence="3">Catalyzes two sequential steps in the biosynthesis of coenzyme A. In the first step cysteine is conjugated to 4'-phosphopantothenate to form 4-phosphopantothenoylcysteine. In the second step the latter compound is decarboxylated to form 4'-phosphopantotheine.</text>
</comment>
<feature type="binding site" evidence="3">
    <location>
        <position position="280"/>
    </location>
    <ligand>
        <name>CTP</name>
        <dbReference type="ChEBI" id="CHEBI:37563"/>
    </ligand>
</feature>
<evidence type="ECO:0000313" key="7">
    <source>
        <dbReference type="EMBL" id="QRO49571.1"/>
    </source>
</evidence>
<keyword evidence="3 4" id="KW-0288">FMN</keyword>
<dbReference type="InterPro" id="IPR035929">
    <property type="entry name" value="CoaB-like_sf"/>
</dbReference>
<dbReference type="GO" id="GO:0004632">
    <property type="term" value="F:phosphopantothenate--cysteine ligase activity"/>
    <property type="evidence" value="ECO:0007669"/>
    <property type="project" value="UniProtKB-UniRule"/>
</dbReference>
<dbReference type="GO" id="GO:0004633">
    <property type="term" value="F:phosphopantothenoylcysteine decarboxylase activity"/>
    <property type="evidence" value="ECO:0007669"/>
    <property type="project" value="UniProtKB-UniRule"/>
</dbReference>
<keyword evidence="3" id="KW-0479">Metal-binding</keyword>
<dbReference type="Gene3D" id="3.40.50.10300">
    <property type="entry name" value="CoaB-like"/>
    <property type="match status" value="1"/>
</dbReference>
<evidence type="ECO:0000256" key="2">
    <source>
        <dbReference type="ARBA" id="ARBA00023239"/>
    </source>
</evidence>
<comment type="similarity">
    <text evidence="3 4">In the N-terminal section; belongs to the HFCD (homo-oligomeric flavin containing Cys decarboxylase) superfamily.</text>
</comment>
<comment type="function">
    <text evidence="4">Catalyzes two steps in the biosynthesis of coenzyme A. In the first step cysteine is conjugated to 4'-phosphopantothenate to form 4-phosphopantothenoylcysteine, in the latter compound is decarboxylated to form 4'-phosphopantotheine.</text>
</comment>
<gene>
    <name evidence="3 8" type="primary">coaBC</name>
    <name evidence="8" type="ORF">DXA50_09305</name>
    <name evidence="7" type="ORF">I6J59_16965</name>
</gene>
<keyword evidence="3" id="KW-0460">Magnesium</keyword>
<comment type="catalytic activity">
    <reaction evidence="3 4">
        <text>(R)-4'-phosphopantothenate + L-cysteine + CTP = N-[(R)-4-phosphopantothenoyl]-L-cysteine + CMP + diphosphate + H(+)</text>
        <dbReference type="Rhea" id="RHEA:19397"/>
        <dbReference type="ChEBI" id="CHEBI:10986"/>
        <dbReference type="ChEBI" id="CHEBI:15378"/>
        <dbReference type="ChEBI" id="CHEBI:33019"/>
        <dbReference type="ChEBI" id="CHEBI:35235"/>
        <dbReference type="ChEBI" id="CHEBI:37563"/>
        <dbReference type="ChEBI" id="CHEBI:59458"/>
        <dbReference type="ChEBI" id="CHEBI:60377"/>
        <dbReference type="EC" id="6.3.2.5"/>
    </reaction>
</comment>
<comment type="similarity">
    <text evidence="3 4">In the C-terminal section; belongs to the PPC synthetase family.</text>
</comment>
<comment type="pathway">
    <text evidence="3 4">Cofactor biosynthesis; coenzyme A biosynthesis; CoA from (R)-pantothenate: step 2/5.</text>
</comment>
<keyword evidence="3 4" id="KW-0285">Flavoprotein</keyword>
<dbReference type="OrthoDB" id="9802554at2"/>
<dbReference type="Proteomes" id="UP000286063">
    <property type="component" value="Unassembled WGS sequence"/>
</dbReference>
<dbReference type="InterPro" id="IPR036551">
    <property type="entry name" value="Flavin_trans-like"/>
</dbReference>
<dbReference type="AlphaFoldDB" id="A0A413INA0"/>
<sequence>MMLKGKHIILGVTGSIAAYKAATLTRLLVKEGANVKVVMTPLAKEFITPLTMATLSKSPIMVDFYNPENGDWNSHVDLGLWADLYLIAPASANTIGKMAGGIADNLLLTTYLSAKCPVMVAPAMDLDMYKHPATQRNLKVLQSFGNIIIEPESGELASGLIGKGRMEEPERIVAFIADYFARQEDFKGKKVVVTAGPTYEKIDPVRFIGNYSSGKMGLAIAEEFAGRGAEVVLVCGPVNLKTSHPAIRRVDVESAAQMYEVTSKEFVNSDVAVLSAAVADFTPKEKADHKIKRGKDDLLLELLPTKDIAAELGRIKTASQLLVGFALETNDEEVNALSKMQRKNLDMIVLNSLNDKGAGFSVDTNKVTILDKAGNKTVYELKTKVEVAKDIVDQIASRL</sequence>
<protein>
    <recommendedName>
        <fullName evidence="3">Coenzyme A biosynthesis bifunctional protein CoaBC</fullName>
    </recommendedName>
    <alternativeName>
        <fullName evidence="3">DNA/pantothenate metabolism flavoprotein</fullName>
    </alternativeName>
    <alternativeName>
        <fullName evidence="3">Phosphopantothenoylcysteine synthetase/decarboxylase</fullName>
        <shortName evidence="3">PPCS-PPCDC</shortName>
    </alternativeName>
    <domain>
        <recommendedName>
            <fullName evidence="3">Phosphopantothenoylcysteine decarboxylase</fullName>
            <shortName evidence="3">PPC decarboxylase</shortName>
            <shortName evidence="3">PPC-DC</shortName>
            <ecNumber evidence="3">4.1.1.36</ecNumber>
        </recommendedName>
        <alternativeName>
            <fullName evidence="3">CoaC</fullName>
        </alternativeName>
    </domain>
    <domain>
        <recommendedName>
            <fullName evidence="3">Phosphopantothenate--cysteine ligase</fullName>
            <ecNumber evidence="3">6.3.2.5</ecNumber>
        </recommendedName>
        <alternativeName>
            <fullName evidence="3">CoaB</fullName>
        </alternativeName>
        <alternativeName>
            <fullName evidence="3">Phosphopantothenoylcysteine synthetase</fullName>
            <shortName evidence="3">PPC synthetase</shortName>
            <shortName evidence="3">PPC-S</shortName>
        </alternativeName>
    </domain>
</protein>
<dbReference type="GO" id="GO:0046872">
    <property type="term" value="F:metal ion binding"/>
    <property type="evidence" value="ECO:0007669"/>
    <property type="project" value="UniProtKB-KW"/>
</dbReference>
<keyword evidence="3" id="KW-0511">Multifunctional enzyme</keyword>
<dbReference type="NCBIfam" id="TIGR00521">
    <property type="entry name" value="coaBC_dfp"/>
    <property type="match status" value="1"/>
</dbReference>
<evidence type="ECO:0000256" key="3">
    <source>
        <dbReference type="HAMAP-Rule" id="MF_02225"/>
    </source>
</evidence>
<feature type="binding site" evidence="3">
    <location>
        <position position="325"/>
    </location>
    <ligand>
        <name>CTP</name>
        <dbReference type="ChEBI" id="CHEBI:37563"/>
    </ligand>
</feature>
<dbReference type="EMBL" id="QSCR01000014">
    <property type="protein sequence ID" value="RGY17813.1"/>
    <property type="molecule type" value="Genomic_DNA"/>
</dbReference>
<dbReference type="EMBL" id="CP069450">
    <property type="protein sequence ID" value="QRO49571.1"/>
    <property type="molecule type" value="Genomic_DNA"/>
</dbReference>
<proteinExistence type="inferred from homology"/>
<evidence type="ECO:0000313" key="10">
    <source>
        <dbReference type="Proteomes" id="UP000654720"/>
    </source>
</evidence>
<feature type="region of interest" description="Phosphopantothenoylcysteine decarboxylase" evidence="3">
    <location>
        <begin position="1"/>
        <end position="190"/>
    </location>
</feature>
<dbReference type="HAMAP" id="MF_02225">
    <property type="entry name" value="CoaBC"/>
    <property type="match status" value="1"/>
</dbReference>
<dbReference type="GO" id="GO:0010181">
    <property type="term" value="F:FMN binding"/>
    <property type="evidence" value="ECO:0007669"/>
    <property type="project" value="UniProtKB-UniRule"/>
</dbReference>
<reference evidence="8 9" key="1">
    <citation type="submission" date="2018-08" db="EMBL/GenBank/DDBJ databases">
        <title>A genome reference for cultivated species of the human gut microbiota.</title>
        <authorList>
            <person name="Zou Y."/>
            <person name="Xue W."/>
            <person name="Luo G."/>
        </authorList>
    </citation>
    <scope>NUCLEOTIDE SEQUENCE [LARGE SCALE GENOMIC DNA]</scope>
    <source>
        <strain evidence="8 9">OF02-7</strain>
    </source>
</reference>
<dbReference type="EC" id="4.1.1.36" evidence="3"/>
<dbReference type="GO" id="GO:0015941">
    <property type="term" value="P:pantothenate catabolic process"/>
    <property type="evidence" value="ECO:0007669"/>
    <property type="project" value="InterPro"/>
</dbReference>
<comment type="caution">
    <text evidence="3">Lacks conserved residue(s) required for the propagation of feature annotation.</text>
</comment>
<keyword evidence="3 4" id="KW-0436">Ligase</keyword>
<feature type="binding site" evidence="3">
    <location>
        <position position="290"/>
    </location>
    <ligand>
        <name>CTP</name>
        <dbReference type="ChEBI" id="CHEBI:37563"/>
    </ligand>
</feature>
<name>A0A413INA0_9BACT</name>
<keyword evidence="2 3" id="KW-0456">Lyase</keyword>
<dbReference type="SUPFAM" id="SSF102645">
    <property type="entry name" value="CoaB-like"/>
    <property type="match status" value="1"/>
</dbReference>
<dbReference type="PANTHER" id="PTHR14359:SF6">
    <property type="entry name" value="PHOSPHOPANTOTHENOYLCYSTEINE DECARBOXYLASE"/>
    <property type="match status" value="1"/>
</dbReference>
<dbReference type="Gene3D" id="3.40.50.1950">
    <property type="entry name" value="Flavin prenyltransferase-like"/>
    <property type="match status" value="1"/>
</dbReference>
<keyword evidence="1 3" id="KW-0210">Decarboxylase</keyword>
<comment type="cofactor">
    <cofactor evidence="3">
        <name>FMN</name>
        <dbReference type="ChEBI" id="CHEBI:58210"/>
    </cofactor>
    <text evidence="3">Binds 1 FMN per subunit.</text>
</comment>
<dbReference type="Proteomes" id="UP000654720">
    <property type="component" value="Chromosome"/>
</dbReference>
<feature type="domain" description="DNA/pantothenate metabolism flavoprotein C-terminal" evidence="6">
    <location>
        <begin position="187"/>
        <end position="397"/>
    </location>
</feature>
<dbReference type="EC" id="6.3.2.5" evidence="3"/>
<dbReference type="GO" id="GO:0015937">
    <property type="term" value="P:coenzyme A biosynthetic process"/>
    <property type="evidence" value="ECO:0007669"/>
    <property type="project" value="UniProtKB-UniRule"/>
</dbReference>
<evidence type="ECO:0000313" key="9">
    <source>
        <dbReference type="Proteomes" id="UP000286063"/>
    </source>
</evidence>
<feature type="region of interest" description="Phosphopantothenate--cysteine ligase" evidence="3">
    <location>
        <begin position="191"/>
        <end position="399"/>
    </location>
</feature>
<evidence type="ECO:0000256" key="1">
    <source>
        <dbReference type="ARBA" id="ARBA00022793"/>
    </source>
</evidence>
<dbReference type="GO" id="GO:0071513">
    <property type="term" value="C:phosphopantothenoylcysteine decarboxylase complex"/>
    <property type="evidence" value="ECO:0007669"/>
    <property type="project" value="TreeGrafter"/>
</dbReference>
<dbReference type="Pfam" id="PF04127">
    <property type="entry name" value="DFP"/>
    <property type="match status" value="1"/>
</dbReference>
<dbReference type="PANTHER" id="PTHR14359">
    <property type="entry name" value="HOMO-OLIGOMERIC FLAVIN CONTAINING CYS DECARBOXYLASE FAMILY"/>
    <property type="match status" value="1"/>
</dbReference>
<reference evidence="7 10" key="2">
    <citation type="submission" date="2021-02" db="EMBL/GenBank/DDBJ databases">
        <title>FDA dAtabase for Regulatory Grade micrObial Sequences (FDA-ARGOS): Supporting development and validation of Infectious Disease Dx tests.</title>
        <authorList>
            <person name="Carlson P."/>
            <person name="Fischbach M."/>
            <person name="Hastie J."/>
            <person name="Bilen M."/>
            <person name="Cheng A."/>
            <person name="Tallon L."/>
            <person name="Sadzewicz L."/>
            <person name="Zhao X."/>
            <person name="Boylan J."/>
            <person name="Ott S."/>
            <person name="Bowen H."/>
            <person name="Vavikolanu K."/>
            <person name="Mehta A."/>
            <person name="Aluvathingal J."/>
            <person name="Nadendla S."/>
            <person name="Yan Y."/>
            <person name="Sichtig H."/>
        </authorList>
    </citation>
    <scope>NUCLEOTIDE SEQUENCE [LARGE SCALE GENOMIC DNA]</scope>
    <source>
        <strain evidence="7 10">FDAARGOS_1229</strain>
    </source>
</reference>
<dbReference type="UniPathway" id="UPA00241">
    <property type="reaction ID" value="UER00353"/>
</dbReference>
<feature type="domain" description="Flavoprotein" evidence="5">
    <location>
        <begin position="6"/>
        <end position="178"/>
    </location>
</feature>
<evidence type="ECO:0000259" key="5">
    <source>
        <dbReference type="Pfam" id="PF02441"/>
    </source>
</evidence>
<evidence type="ECO:0000259" key="6">
    <source>
        <dbReference type="Pfam" id="PF04127"/>
    </source>
</evidence>
<feature type="binding site" evidence="3">
    <location>
        <position position="343"/>
    </location>
    <ligand>
        <name>CTP</name>
        <dbReference type="ChEBI" id="CHEBI:37563"/>
    </ligand>
</feature>
<keyword evidence="10" id="KW-1185">Reference proteome</keyword>
<feature type="binding site" evidence="3">
    <location>
        <position position="339"/>
    </location>
    <ligand>
        <name>CTP</name>
        <dbReference type="ChEBI" id="CHEBI:37563"/>
    </ligand>
</feature>
<dbReference type="InterPro" id="IPR003382">
    <property type="entry name" value="Flavoprotein"/>
</dbReference>
<organism evidence="8 9">
    <name type="scientific">Butyricimonas virosa</name>
    <dbReference type="NCBI Taxonomy" id="544645"/>
    <lineage>
        <taxon>Bacteria</taxon>
        <taxon>Pseudomonadati</taxon>
        <taxon>Bacteroidota</taxon>
        <taxon>Bacteroidia</taxon>
        <taxon>Bacteroidales</taxon>
        <taxon>Odoribacteraceae</taxon>
        <taxon>Butyricimonas</taxon>
    </lineage>
</organism>
<dbReference type="InterPro" id="IPR007085">
    <property type="entry name" value="DNA/pantothenate-metab_flavo_C"/>
</dbReference>
<evidence type="ECO:0000313" key="8">
    <source>
        <dbReference type="EMBL" id="RGY17813.1"/>
    </source>
</evidence>
<evidence type="ECO:0000256" key="4">
    <source>
        <dbReference type="RuleBase" id="RU364078"/>
    </source>
</evidence>